<dbReference type="PANTHER" id="PTHR42988:SF2">
    <property type="entry name" value="CYCLIC NUCLEOTIDE PHOSPHODIESTERASE CBUA0032-RELATED"/>
    <property type="match status" value="1"/>
</dbReference>
<feature type="binding site" evidence="5">
    <location>
        <position position="25"/>
    </location>
    <ligand>
        <name>Fe cation</name>
        <dbReference type="ChEBI" id="CHEBI:24875"/>
        <label>1</label>
    </ligand>
</feature>
<dbReference type="Pfam" id="PF00149">
    <property type="entry name" value="Metallophos"/>
    <property type="match status" value="1"/>
</dbReference>
<feature type="binding site" evidence="5">
    <location>
        <position position="65"/>
    </location>
    <ligand>
        <name>Fe cation</name>
        <dbReference type="ChEBI" id="CHEBI:24875"/>
        <label>2</label>
    </ligand>
</feature>
<evidence type="ECO:0000256" key="2">
    <source>
        <dbReference type="ARBA" id="ARBA00022801"/>
    </source>
</evidence>
<sequence length="275" mass="30825">MEFEKIFTHADANGELRLLQLTDTHLFANQAMGLLGVNTFASLQAVVAQIQTDSIAFDWIMATGDISQDHSARSYQRFVDTVQALGKPILWLPGNHDMQPLMSQTFSTNGVCDTKQVVSDHWQLILLDTQVPEKPHGYLSDGQLQFLAGALDDYPDKNALVLMHHQSRLIGCRWLDQHNLKNSDAFHQVLQGRSNVKAVLFGHIHQNYEYQCDGVAYIASPSTCIQFLPLSDDFALDQQQPGYRYLTLKADGTISSRVKRLSGQAFLPDNQSQGY</sequence>
<comment type="cofactor">
    <cofactor evidence="5">
        <name>Fe(2+)</name>
        <dbReference type="ChEBI" id="CHEBI:29033"/>
    </cofactor>
    <text evidence="5">Binds 2 Fe(2+) ions per subunit.</text>
</comment>
<feature type="binding site" evidence="5">
    <location>
        <begin position="95"/>
        <end position="96"/>
    </location>
    <ligand>
        <name>AMP</name>
        <dbReference type="ChEBI" id="CHEBI:456215"/>
    </ligand>
</feature>
<protein>
    <recommendedName>
        <fullName evidence="5">3',5'-cyclic adenosine monophosphate phosphodiesterase CpdA</fullName>
        <shortName evidence="5">3',5'-cyclic AMP phosphodiesterase</shortName>
        <shortName evidence="5">cAMP phosphodiesterase</shortName>
        <ecNumber evidence="5">3.1.4.53</ecNumber>
    </recommendedName>
</protein>
<comment type="similarity">
    <text evidence="4 5">Belongs to the cyclic nucleotide phosphodiesterase class-III family.</text>
</comment>
<dbReference type="NCBIfam" id="NF008359">
    <property type="entry name" value="PRK11148.1"/>
    <property type="match status" value="1"/>
</dbReference>
<proteinExistence type="inferred from homology"/>
<dbReference type="Proteomes" id="UP001629953">
    <property type="component" value="Unassembled WGS sequence"/>
</dbReference>
<dbReference type="RefSeq" id="WP_408622910.1">
    <property type="nucleotide sequence ID" value="NZ_JBEQCT010000002.1"/>
</dbReference>
<accession>A0ABW9G5Q7</accession>
<dbReference type="InterPro" id="IPR050884">
    <property type="entry name" value="CNP_phosphodiesterase-III"/>
</dbReference>
<dbReference type="GO" id="GO:0004115">
    <property type="term" value="F:3',5'-cyclic-AMP phosphodiesterase activity"/>
    <property type="evidence" value="ECO:0007669"/>
    <property type="project" value="UniProtKB-EC"/>
</dbReference>
<gene>
    <name evidence="5 7" type="primary">cpdA</name>
    <name evidence="7" type="ORF">ABUE30_06545</name>
</gene>
<dbReference type="SUPFAM" id="SSF56300">
    <property type="entry name" value="Metallo-dependent phosphatases"/>
    <property type="match status" value="1"/>
</dbReference>
<evidence type="ECO:0000313" key="8">
    <source>
        <dbReference type="Proteomes" id="UP001629953"/>
    </source>
</evidence>
<feature type="binding site" evidence="5">
    <location>
        <position position="65"/>
    </location>
    <ligand>
        <name>Fe cation</name>
        <dbReference type="ChEBI" id="CHEBI:24875"/>
        <label>1</label>
    </ligand>
</feature>
<comment type="caution">
    <text evidence="7">The sequence shown here is derived from an EMBL/GenBank/DDBJ whole genome shotgun (WGS) entry which is preliminary data.</text>
</comment>
<evidence type="ECO:0000313" key="7">
    <source>
        <dbReference type="EMBL" id="MFM2484724.1"/>
    </source>
</evidence>
<feature type="binding site" evidence="5">
    <location>
        <position position="164"/>
    </location>
    <ligand>
        <name>Fe cation</name>
        <dbReference type="ChEBI" id="CHEBI:24875"/>
        <label>2</label>
    </ligand>
</feature>
<comment type="function">
    <text evidence="5">Hydrolyzes cAMP to 5'-AMP. Plays an important regulatory role in modulating the intracellular concentration of cAMP, thereby influencing cAMP-dependent processes.</text>
</comment>
<feature type="binding site" evidence="5">
    <location>
        <position position="205"/>
    </location>
    <ligand>
        <name>Fe cation</name>
        <dbReference type="ChEBI" id="CHEBI:24875"/>
        <label>1</label>
    </ligand>
</feature>
<dbReference type="InterPro" id="IPR029052">
    <property type="entry name" value="Metallo-depent_PP-like"/>
</dbReference>
<dbReference type="EC" id="3.1.4.53" evidence="5"/>
<feature type="binding site" evidence="5">
    <location>
        <position position="65"/>
    </location>
    <ligand>
        <name>AMP</name>
        <dbReference type="ChEBI" id="CHEBI:456215"/>
    </ligand>
</feature>
<evidence type="ECO:0000256" key="3">
    <source>
        <dbReference type="ARBA" id="ARBA00023004"/>
    </source>
</evidence>
<feature type="binding site" evidence="5">
    <location>
        <position position="25"/>
    </location>
    <ligand>
        <name>AMP</name>
        <dbReference type="ChEBI" id="CHEBI:456215"/>
    </ligand>
</feature>
<dbReference type="EMBL" id="JBEQCT010000002">
    <property type="protein sequence ID" value="MFM2484724.1"/>
    <property type="molecule type" value="Genomic_DNA"/>
</dbReference>
<organism evidence="7 8">
    <name type="scientific">Celerinatantimonas yamalensis</name>
    <dbReference type="NCBI Taxonomy" id="559956"/>
    <lineage>
        <taxon>Bacteria</taxon>
        <taxon>Pseudomonadati</taxon>
        <taxon>Pseudomonadota</taxon>
        <taxon>Gammaproteobacteria</taxon>
        <taxon>Celerinatantimonadaceae</taxon>
        <taxon>Celerinatantimonas</taxon>
    </lineage>
</organism>
<evidence type="ECO:0000259" key="6">
    <source>
        <dbReference type="Pfam" id="PF00149"/>
    </source>
</evidence>
<dbReference type="InterPro" id="IPR004843">
    <property type="entry name" value="Calcineurin-like_PHP"/>
</dbReference>
<keyword evidence="1 5" id="KW-0479">Metal-binding</keyword>
<feature type="binding site" evidence="5">
    <location>
        <position position="95"/>
    </location>
    <ligand>
        <name>Fe cation</name>
        <dbReference type="ChEBI" id="CHEBI:24875"/>
        <label>2</label>
    </ligand>
</feature>
<keyword evidence="8" id="KW-1185">Reference proteome</keyword>
<evidence type="ECO:0000256" key="1">
    <source>
        <dbReference type="ARBA" id="ARBA00022723"/>
    </source>
</evidence>
<reference evidence="7 8" key="1">
    <citation type="journal article" date="2013" name="Int. J. Syst. Evol. Microbiol.">
        <title>Celerinatantimonas yamalensis sp. nov., a cold-adapted diazotrophic bacterium from a cold permafrost brine.</title>
        <authorList>
            <person name="Shcherbakova V."/>
            <person name="Chuvilskaya N."/>
            <person name="Rivkina E."/>
            <person name="Demidov N."/>
            <person name="Uchaeva V."/>
            <person name="Suetin S."/>
            <person name="Suzina N."/>
            <person name="Gilichinsky D."/>
        </authorList>
    </citation>
    <scope>NUCLEOTIDE SEQUENCE [LARGE SCALE GENOMIC DNA]</scope>
    <source>
        <strain evidence="7 8">C7</strain>
    </source>
</reference>
<feature type="binding site" evidence="5">
    <location>
        <position position="23"/>
    </location>
    <ligand>
        <name>Fe cation</name>
        <dbReference type="ChEBI" id="CHEBI:24875"/>
        <label>1</label>
    </ligand>
</feature>
<dbReference type="InterPro" id="IPR026575">
    <property type="entry name" value="GpdQ/CpdA-like"/>
</dbReference>
<comment type="catalytic activity">
    <reaction evidence="5">
        <text>3',5'-cyclic AMP + H2O = AMP + H(+)</text>
        <dbReference type="Rhea" id="RHEA:25277"/>
        <dbReference type="ChEBI" id="CHEBI:15377"/>
        <dbReference type="ChEBI" id="CHEBI:15378"/>
        <dbReference type="ChEBI" id="CHEBI:58165"/>
        <dbReference type="ChEBI" id="CHEBI:456215"/>
        <dbReference type="EC" id="3.1.4.53"/>
    </reaction>
</comment>
<feature type="binding site" evidence="5">
    <location>
        <position position="203"/>
    </location>
    <ligand>
        <name>Fe cation</name>
        <dbReference type="ChEBI" id="CHEBI:24875"/>
        <label>2</label>
    </ligand>
</feature>
<keyword evidence="5" id="KW-0547">Nucleotide-binding</keyword>
<keyword evidence="3 5" id="KW-0408">Iron</keyword>
<feature type="binding site" evidence="5">
    <location>
        <position position="205"/>
    </location>
    <ligand>
        <name>AMP</name>
        <dbReference type="ChEBI" id="CHEBI:456215"/>
    </ligand>
</feature>
<dbReference type="HAMAP" id="MF_00905">
    <property type="entry name" value="cAMP_phosphodiest_CpdA"/>
    <property type="match status" value="1"/>
</dbReference>
<feature type="domain" description="Calcineurin-like phosphoesterase" evidence="6">
    <location>
        <begin position="16"/>
        <end position="206"/>
    </location>
</feature>
<dbReference type="PANTHER" id="PTHR42988">
    <property type="entry name" value="PHOSPHOHYDROLASE"/>
    <property type="match status" value="1"/>
</dbReference>
<name>A0ABW9G5Q7_9GAMM</name>
<dbReference type="CDD" id="cd07402">
    <property type="entry name" value="MPP_GpdQ"/>
    <property type="match status" value="1"/>
</dbReference>
<dbReference type="Gene3D" id="3.60.21.10">
    <property type="match status" value="1"/>
</dbReference>
<dbReference type="InterPro" id="IPR046379">
    <property type="entry name" value="cAMP_phosphodiest_CpdA"/>
</dbReference>
<evidence type="ECO:0000256" key="5">
    <source>
        <dbReference type="HAMAP-Rule" id="MF_00905"/>
    </source>
</evidence>
<keyword evidence="2 5" id="KW-0378">Hydrolase</keyword>
<keyword evidence="5" id="KW-0114">cAMP</keyword>
<evidence type="ECO:0000256" key="4">
    <source>
        <dbReference type="ARBA" id="ARBA00025742"/>
    </source>
</evidence>